<dbReference type="InterPro" id="IPR049050">
    <property type="entry name" value="nSTAND3"/>
</dbReference>
<dbReference type="Pfam" id="PF00386">
    <property type="entry name" value="C1q"/>
    <property type="match status" value="1"/>
</dbReference>
<dbReference type="InterPro" id="IPR002110">
    <property type="entry name" value="Ankyrin_rpt"/>
</dbReference>
<feature type="repeat" description="ANK" evidence="3">
    <location>
        <begin position="852"/>
        <end position="884"/>
    </location>
</feature>
<reference evidence="6 7" key="1">
    <citation type="submission" date="2020-06" db="EMBL/GenBank/DDBJ databases">
        <authorList>
            <person name="Li R."/>
            <person name="Bekaert M."/>
        </authorList>
    </citation>
    <scope>NUCLEOTIDE SEQUENCE [LARGE SCALE GENOMIC DNA]</scope>
    <source>
        <strain evidence="7">wild</strain>
    </source>
</reference>
<evidence type="ECO:0000256" key="3">
    <source>
        <dbReference type="PROSITE-ProRule" id="PRU00023"/>
    </source>
</evidence>
<keyword evidence="1" id="KW-0677">Repeat</keyword>
<organism evidence="6 7">
    <name type="scientific">Mytilus coruscus</name>
    <name type="common">Sea mussel</name>
    <dbReference type="NCBI Taxonomy" id="42192"/>
    <lineage>
        <taxon>Eukaryota</taxon>
        <taxon>Metazoa</taxon>
        <taxon>Spiralia</taxon>
        <taxon>Lophotrochozoa</taxon>
        <taxon>Mollusca</taxon>
        <taxon>Bivalvia</taxon>
        <taxon>Autobranchia</taxon>
        <taxon>Pteriomorphia</taxon>
        <taxon>Mytilida</taxon>
        <taxon>Mytiloidea</taxon>
        <taxon>Mytilidae</taxon>
        <taxon>Mytilinae</taxon>
        <taxon>Mytilus</taxon>
    </lineage>
</organism>
<dbReference type="Pfam" id="PF18738">
    <property type="entry name" value="HEPN_DZIP3"/>
    <property type="match status" value="1"/>
</dbReference>
<dbReference type="PANTHER" id="PTHR24123">
    <property type="entry name" value="ANKYRIN REPEAT-CONTAINING"/>
    <property type="match status" value="1"/>
</dbReference>
<dbReference type="PROSITE" id="PS50088">
    <property type="entry name" value="ANK_REPEAT"/>
    <property type="match status" value="8"/>
</dbReference>
<evidence type="ECO:0000313" key="6">
    <source>
        <dbReference type="EMBL" id="CAC5410353.1"/>
    </source>
</evidence>
<dbReference type="SUPFAM" id="SSF49842">
    <property type="entry name" value="TNF-like"/>
    <property type="match status" value="1"/>
</dbReference>
<dbReference type="InterPro" id="IPR008983">
    <property type="entry name" value="Tumour_necrosis_fac-like_dom"/>
</dbReference>
<dbReference type="PRINTS" id="PR01415">
    <property type="entry name" value="ANKYRIN"/>
</dbReference>
<dbReference type="InterPro" id="IPR041249">
    <property type="entry name" value="HEPN_DZIP3"/>
</dbReference>
<evidence type="ECO:0000313" key="7">
    <source>
        <dbReference type="Proteomes" id="UP000507470"/>
    </source>
</evidence>
<dbReference type="InterPro" id="IPR036770">
    <property type="entry name" value="Ankyrin_rpt-contain_sf"/>
</dbReference>
<dbReference type="SUPFAM" id="SSF48403">
    <property type="entry name" value="Ankyrin repeat"/>
    <property type="match status" value="1"/>
</dbReference>
<feature type="repeat" description="ANK" evidence="3">
    <location>
        <begin position="1025"/>
        <end position="1057"/>
    </location>
</feature>
<dbReference type="Proteomes" id="UP000507470">
    <property type="component" value="Unassembled WGS sequence"/>
</dbReference>
<keyword evidence="2 3" id="KW-0040">ANK repeat</keyword>
<dbReference type="PANTHER" id="PTHR24123:SF33">
    <property type="entry name" value="PROTEIN HOS4"/>
    <property type="match status" value="1"/>
</dbReference>
<dbReference type="Gene3D" id="2.60.120.40">
    <property type="match status" value="1"/>
</dbReference>
<dbReference type="AlphaFoldDB" id="A0A6J8DP13"/>
<dbReference type="EMBL" id="CACVKT020007769">
    <property type="protein sequence ID" value="CAC5410353.1"/>
    <property type="molecule type" value="Genomic_DNA"/>
</dbReference>
<feature type="repeat" description="ANK" evidence="3">
    <location>
        <begin position="819"/>
        <end position="851"/>
    </location>
</feature>
<accession>A0A6J8DP13</accession>
<dbReference type="InterPro" id="IPR001073">
    <property type="entry name" value="C1q_dom"/>
</dbReference>
<evidence type="ECO:0000256" key="2">
    <source>
        <dbReference type="ARBA" id="ARBA00023043"/>
    </source>
</evidence>
<dbReference type="Pfam" id="PF00023">
    <property type="entry name" value="Ank"/>
    <property type="match status" value="1"/>
</dbReference>
<dbReference type="PROSITE" id="PS50297">
    <property type="entry name" value="ANK_REP_REGION"/>
    <property type="match status" value="8"/>
</dbReference>
<feature type="domain" description="C1q" evidence="5">
    <location>
        <begin position="98"/>
        <end position="235"/>
    </location>
</feature>
<gene>
    <name evidence="6" type="ORF">MCOR_43548</name>
</gene>
<feature type="repeat" description="ANK" evidence="3">
    <location>
        <begin position="926"/>
        <end position="958"/>
    </location>
</feature>
<dbReference type="SMART" id="SM00110">
    <property type="entry name" value="C1Q"/>
    <property type="match status" value="1"/>
</dbReference>
<feature type="repeat" description="ANK" evidence="3">
    <location>
        <begin position="889"/>
        <end position="911"/>
    </location>
</feature>
<dbReference type="OrthoDB" id="539213at2759"/>
<name>A0A6J8DP13_MYTCO</name>
<dbReference type="PROSITE" id="PS50871">
    <property type="entry name" value="C1Q"/>
    <property type="match status" value="1"/>
</dbReference>
<feature type="repeat" description="ANK" evidence="3">
    <location>
        <begin position="959"/>
        <end position="991"/>
    </location>
</feature>
<dbReference type="Gene3D" id="1.25.40.20">
    <property type="entry name" value="Ankyrin repeat-containing domain"/>
    <property type="match status" value="3"/>
</dbReference>
<dbReference type="Pfam" id="PF20720">
    <property type="entry name" value="nSTAND3"/>
    <property type="match status" value="1"/>
</dbReference>
<dbReference type="Pfam" id="PF12796">
    <property type="entry name" value="Ank_2"/>
    <property type="match status" value="3"/>
</dbReference>
<evidence type="ECO:0000256" key="1">
    <source>
        <dbReference type="ARBA" id="ARBA00022737"/>
    </source>
</evidence>
<feature type="repeat" description="ANK" evidence="3">
    <location>
        <begin position="1091"/>
        <end position="1123"/>
    </location>
</feature>
<dbReference type="InterPro" id="IPR051165">
    <property type="entry name" value="Multifunctional_ANK_Repeat"/>
</dbReference>
<feature type="coiled-coil region" evidence="4">
    <location>
        <begin position="20"/>
        <end position="54"/>
    </location>
</feature>
<dbReference type="SUPFAM" id="SSF52540">
    <property type="entry name" value="P-loop containing nucleoside triphosphate hydrolases"/>
    <property type="match status" value="1"/>
</dbReference>
<feature type="repeat" description="ANK" evidence="3">
    <location>
        <begin position="1058"/>
        <end position="1090"/>
    </location>
</feature>
<keyword evidence="7" id="KW-1185">Reference proteome</keyword>
<protein>
    <recommendedName>
        <fullName evidence="5">C1q domain-containing protein</fullName>
    </recommendedName>
</protein>
<proteinExistence type="predicted"/>
<dbReference type="InterPro" id="IPR027417">
    <property type="entry name" value="P-loop_NTPase"/>
</dbReference>
<sequence length="1192" mass="136715">MVKQKLAIQYEENQTMKQRILLVTEENVELKDRVDQLSDENRIVNNIIKHLLEERDATCTNCPTSEGKSRNEKAKSYSMEFETTVSERRLPNKINTPSTTSKVAFSVSLTHRIQLGQHQAVEYNKVNTNVGNAYDIRHAHFIVPTRGVYLLSFTVMNVIGEKLHLEMVKNSEQIAIVFGGHSDYSMGSQTTVHLLEKGDVVWLKYNLLTLENDSSTRVPAMSNGTKEFSFENNHLRIANLVFKIAPPAVRVYFDKQFNPGGLQAVLNQNRFKTLKSLKSKRIINQTQWDLLFPSVGAASSLSFDLTLMICLLRNLANIKVEDKLPPDTDDSIEADLSRIKYYRNKIAHSDHKTMTEEEFNSQWEAISKAITRLGGESFKEICRDLQNYKLDKEILVEIKNLNVTRNPIPKGLQEVHDEKMKEWTDEVKDVVETTAIKALAEIATTQNVIFVIGPSGCGKSTSVHYVALILHDQQDYDIIPAFFPTDITHYYNPNSQQIFVFDDFCGKYSIDVQTLDTWNKLSGDIQKILVQDKVKIFMTCRSHIFHDKKFQRFNISAESIDLMCAKYALSDEERYLIAEKYLSSDEMQTLKRHTNLIQFDCFPLLCRLFLSKSTCDIVKFFSSPVEIIKDDLLSLMKENDQTTIATLSLFVLYNNCITEEDLSLRNKAMKDILNHLSDTFLTSQHLSFAVVRNQIESLQNSYVKKTRNEYRVIHDKLFDILASFYGEHMKELLLDYCPPEFIRDRFQFESLEEDMDECIIKVNKNRESQYFDRLYKDIVSGFGCIVFANRQLQFESFRCKFVEKIQRRINSNETSLFFSGESPFLDVVKKGHYDIAEMLLKFNLDVNVRDKMGRTPLYLAAEEGHTNMVKLLLAHSCDLHLCRKDYWHRGETPIYIASSKGYLDIVKMLFKTKKDCYRCRQDDFYAGRTPLHEAADNNHLEIIKYFLYQKCDPNIINENNESPLWLASRKGHTDMVSLLLNYKANPNLHTKKNGTSLSIAAWYDWKTIVKILLQNKADPNIVNSRKCSPLFYAAAEGNAEIVELLIQNGANVNALTQDLKSPLFVAALQGELSVVEILIANKGDVNICDVYNESPLFAAAKEGEGKIVNLLLRNGGKPNIRTTYNKTAFFIALKKGHNEIAEILKRYMSFTERQNIAANIEGQASMALTRHPCYPHRTTNVNGSVYSCCSII</sequence>
<evidence type="ECO:0000256" key="4">
    <source>
        <dbReference type="SAM" id="Coils"/>
    </source>
</evidence>
<evidence type="ECO:0000259" key="5">
    <source>
        <dbReference type="PROSITE" id="PS50871"/>
    </source>
</evidence>
<dbReference type="SMART" id="SM00248">
    <property type="entry name" value="ANK"/>
    <property type="match status" value="10"/>
</dbReference>
<keyword evidence="4" id="KW-0175">Coiled coil</keyword>